<keyword evidence="5 6" id="KW-0408">Iron</keyword>
<feature type="domain" description="Cytochrome c" evidence="9">
    <location>
        <begin position="53"/>
        <end position="138"/>
    </location>
</feature>
<evidence type="ECO:0000256" key="2">
    <source>
        <dbReference type="ARBA" id="ARBA00022617"/>
    </source>
</evidence>
<evidence type="ECO:0000256" key="1">
    <source>
        <dbReference type="ARBA" id="ARBA00022448"/>
    </source>
</evidence>
<dbReference type="STRING" id="1004.SAMN05661012_02047"/>
<evidence type="ECO:0000313" key="12">
    <source>
        <dbReference type="Proteomes" id="UP000183788"/>
    </source>
</evidence>
<keyword evidence="13" id="KW-1185">Reference proteome</keyword>
<evidence type="ECO:0000256" key="4">
    <source>
        <dbReference type="ARBA" id="ARBA00022982"/>
    </source>
</evidence>
<dbReference type="PROSITE" id="PS51007">
    <property type="entry name" value="CYTC"/>
    <property type="match status" value="1"/>
</dbReference>
<dbReference type="AlphaFoldDB" id="A0A1K1PJT2"/>
<evidence type="ECO:0000256" key="7">
    <source>
        <dbReference type="SAM" id="MobiDB-lite"/>
    </source>
</evidence>
<dbReference type="SUPFAM" id="SSF46626">
    <property type="entry name" value="Cytochrome c"/>
    <property type="match status" value="1"/>
</dbReference>
<evidence type="ECO:0000256" key="5">
    <source>
        <dbReference type="ARBA" id="ARBA00023004"/>
    </source>
</evidence>
<keyword evidence="1" id="KW-0813">Transport</keyword>
<feature type="binding site" description="covalent" evidence="6">
    <location>
        <position position="116"/>
    </location>
    <ligand>
        <name>heme c</name>
        <dbReference type="ChEBI" id="CHEBI:61717"/>
    </ligand>
</feature>
<dbReference type="GO" id="GO:0020037">
    <property type="term" value="F:heme binding"/>
    <property type="evidence" value="ECO:0007669"/>
    <property type="project" value="InterPro"/>
</dbReference>
<evidence type="ECO:0000313" key="10">
    <source>
        <dbReference type="EMBL" id="SFW47884.1"/>
    </source>
</evidence>
<protein>
    <submittedName>
        <fullName evidence="11">C-type cytochrome</fullName>
    </submittedName>
    <submittedName>
        <fullName evidence="10">Cytochrome c</fullName>
    </submittedName>
</protein>
<keyword evidence="8" id="KW-0732">Signal</keyword>
<dbReference type="EMBL" id="FPIZ01000005">
    <property type="protein sequence ID" value="SFW47884.1"/>
    <property type="molecule type" value="Genomic_DNA"/>
</dbReference>
<dbReference type="PRINTS" id="PR00606">
    <property type="entry name" value="CYTCHROMECID"/>
</dbReference>
<comment type="PTM">
    <text evidence="6">Binds 1 heme c group covalently per subunit.</text>
</comment>
<evidence type="ECO:0000259" key="9">
    <source>
        <dbReference type="PROSITE" id="PS51007"/>
    </source>
</evidence>
<dbReference type="RefSeq" id="WP_083571482.1">
    <property type="nucleotide sequence ID" value="NZ_CBHWAX010000017.1"/>
</dbReference>
<keyword evidence="4" id="KW-0249">Electron transport</keyword>
<sequence>MRMRYLAPFVLSAFFLASCGGSDNSSEKKDTSTSSSNEAPVDNSMVKEGAADAAASKGLALISKSDCLTCHKVDMKVVGPAYKEVAAKYAATDANITMLADKIIAGGSGHWGEVPMLAHPNVTKDDATEMVKYILSLK</sequence>
<dbReference type="Proteomes" id="UP000183788">
    <property type="component" value="Unassembled WGS sequence"/>
</dbReference>
<dbReference type="PROSITE" id="PS51257">
    <property type="entry name" value="PROKAR_LIPOPROTEIN"/>
    <property type="match status" value="1"/>
</dbReference>
<accession>A0A1K1PJT2</accession>
<keyword evidence="3 6" id="KW-0479">Metal-binding</keyword>
<reference evidence="10 12" key="1">
    <citation type="submission" date="2016-11" db="EMBL/GenBank/DDBJ databases">
        <authorList>
            <person name="Jaros S."/>
            <person name="Januszkiewicz K."/>
            <person name="Wedrychowicz H."/>
        </authorList>
    </citation>
    <scope>NUCLEOTIDE SEQUENCE [LARGE SCALE GENOMIC DNA]</scope>
    <source>
        <strain evidence="10 12">DSM 784</strain>
    </source>
</reference>
<feature type="region of interest" description="Disordered" evidence="7">
    <location>
        <begin position="22"/>
        <end position="43"/>
    </location>
</feature>
<dbReference type="GO" id="GO:0005506">
    <property type="term" value="F:iron ion binding"/>
    <property type="evidence" value="ECO:0007669"/>
    <property type="project" value="InterPro"/>
</dbReference>
<feature type="signal peptide" evidence="8">
    <location>
        <begin position="1"/>
        <end position="19"/>
    </location>
</feature>
<reference evidence="11 13" key="2">
    <citation type="submission" date="2023-11" db="EMBL/GenBank/DDBJ databases">
        <title>MicrobeMod: A computational toolkit for identifying prokaryotic methylation and restriction-modification with nanopore sequencing.</title>
        <authorList>
            <person name="Crits-Christoph A."/>
            <person name="Kang S.C."/>
            <person name="Lee H."/>
            <person name="Ostrov N."/>
        </authorList>
    </citation>
    <scope>NUCLEOTIDE SEQUENCE [LARGE SCALE GENOMIC DNA]</scope>
    <source>
        <strain evidence="11 13">ATCC 23090</strain>
    </source>
</reference>
<dbReference type="InterPro" id="IPR036909">
    <property type="entry name" value="Cyt_c-like_dom_sf"/>
</dbReference>
<dbReference type="InterPro" id="IPR009056">
    <property type="entry name" value="Cyt_c-like_dom"/>
</dbReference>
<dbReference type="InterPro" id="IPR002324">
    <property type="entry name" value="Cyt_c_ID"/>
</dbReference>
<keyword evidence="2 6" id="KW-0349">Heme</keyword>
<feature type="chain" id="PRO_5012973048" evidence="8">
    <location>
        <begin position="20"/>
        <end position="138"/>
    </location>
</feature>
<evidence type="ECO:0000313" key="11">
    <source>
        <dbReference type="EMBL" id="WQG88396.1"/>
    </source>
</evidence>
<evidence type="ECO:0000256" key="8">
    <source>
        <dbReference type="SAM" id="SignalP"/>
    </source>
</evidence>
<dbReference type="Proteomes" id="UP001326715">
    <property type="component" value="Chromosome"/>
</dbReference>
<dbReference type="OrthoDB" id="9814063at2"/>
<evidence type="ECO:0000256" key="3">
    <source>
        <dbReference type="ARBA" id="ARBA00022723"/>
    </source>
</evidence>
<feature type="binding site" description="covalent" evidence="6">
    <location>
        <position position="67"/>
    </location>
    <ligand>
        <name>heme c</name>
        <dbReference type="ChEBI" id="CHEBI:61717"/>
    </ligand>
</feature>
<organism evidence="10 12">
    <name type="scientific">Chitinophaga sancti</name>
    <dbReference type="NCBI Taxonomy" id="1004"/>
    <lineage>
        <taxon>Bacteria</taxon>
        <taxon>Pseudomonadati</taxon>
        <taxon>Bacteroidota</taxon>
        <taxon>Chitinophagia</taxon>
        <taxon>Chitinophagales</taxon>
        <taxon>Chitinophagaceae</taxon>
        <taxon>Chitinophaga</taxon>
    </lineage>
</organism>
<feature type="binding site" description="covalent" evidence="6">
    <location>
        <position position="71"/>
    </location>
    <ligand>
        <name>heme c</name>
        <dbReference type="ChEBI" id="CHEBI:61717"/>
    </ligand>
</feature>
<dbReference type="GO" id="GO:0009055">
    <property type="term" value="F:electron transfer activity"/>
    <property type="evidence" value="ECO:0007669"/>
    <property type="project" value="InterPro"/>
</dbReference>
<dbReference type="EMBL" id="CP140154">
    <property type="protein sequence ID" value="WQG88396.1"/>
    <property type="molecule type" value="Genomic_DNA"/>
</dbReference>
<dbReference type="Pfam" id="PF00034">
    <property type="entry name" value="Cytochrom_C"/>
    <property type="match status" value="1"/>
</dbReference>
<evidence type="ECO:0000313" key="13">
    <source>
        <dbReference type="Proteomes" id="UP001326715"/>
    </source>
</evidence>
<dbReference type="Gene3D" id="1.10.760.10">
    <property type="entry name" value="Cytochrome c-like domain"/>
    <property type="match status" value="1"/>
</dbReference>
<gene>
    <name evidence="10" type="ORF">SAMN05661012_02047</name>
    <name evidence="11" type="ORF">SR876_26090</name>
</gene>
<proteinExistence type="predicted"/>
<name>A0A1K1PJT2_9BACT</name>
<evidence type="ECO:0000256" key="6">
    <source>
        <dbReference type="PIRSR" id="PIRSR602324-1"/>
    </source>
</evidence>